<dbReference type="GO" id="GO:0005524">
    <property type="term" value="F:ATP binding"/>
    <property type="evidence" value="ECO:0007669"/>
    <property type="project" value="UniProtKB-UniRule"/>
</dbReference>
<feature type="domain" description="UBC core" evidence="5">
    <location>
        <begin position="47"/>
        <end position="227"/>
    </location>
</feature>
<dbReference type="Pfam" id="PF00179">
    <property type="entry name" value="UQ_con"/>
    <property type="match status" value="1"/>
</dbReference>
<evidence type="ECO:0000256" key="2">
    <source>
        <dbReference type="ARBA" id="ARBA00022786"/>
    </source>
</evidence>
<keyword evidence="4" id="KW-0067">ATP-binding</keyword>
<dbReference type="Gene3D" id="3.10.110.10">
    <property type="entry name" value="Ubiquitin Conjugating Enzyme"/>
    <property type="match status" value="1"/>
</dbReference>
<keyword evidence="1" id="KW-0808">Transferase</keyword>
<dbReference type="GO" id="GO:0016740">
    <property type="term" value="F:transferase activity"/>
    <property type="evidence" value="ECO:0007669"/>
    <property type="project" value="UniProtKB-KW"/>
</dbReference>
<comment type="similarity">
    <text evidence="4">Belongs to the ubiquitin-conjugating enzyme family.</text>
</comment>
<dbReference type="SMART" id="SM00212">
    <property type="entry name" value="UBCc"/>
    <property type="match status" value="1"/>
</dbReference>
<evidence type="ECO:0000259" key="5">
    <source>
        <dbReference type="PROSITE" id="PS50127"/>
    </source>
</evidence>
<dbReference type="Proteomes" id="UP000249723">
    <property type="component" value="Unassembled WGS sequence"/>
</dbReference>
<gene>
    <name evidence="6" type="ORF">BZ3500_MVSOF-1268-A1-R1_CHR4-3G07410</name>
</gene>
<dbReference type="OrthoDB" id="9978460at2759"/>
<sequence length="227" mass="25091">MSEPSSSSTRQSGGVQLVSFLSHLVHPCTLTQLNTVYGRPARVAVSSANRRITKEYAELQADWPPYVVAQPDESNLLHWTGTITGPPDSAYKGGKFKIDITFPIEYPFKSPNVSLKLITRLFSEQATRIYHPNVTDDGALCVGVLKAEAWKPSTKIDQVLRALVQLLQEPNADDALVATIAEVSRSLLLGERQAHTTALATSFCSQQYTKDRPAFNKTAQEWVKKYA</sequence>
<dbReference type="STRING" id="289078.A0A2X0KZ00"/>
<dbReference type="PROSITE" id="PS00183">
    <property type="entry name" value="UBC_1"/>
    <property type="match status" value="1"/>
</dbReference>
<evidence type="ECO:0000256" key="1">
    <source>
        <dbReference type="ARBA" id="ARBA00022679"/>
    </source>
</evidence>
<evidence type="ECO:0000313" key="7">
    <source>
        <dbReference type="Proteomes" id="UP000249723"/>
    </source>
</evidence>
<dbReference type="InterPro" id="IPR000608">
    <property type="entry name" value="UBC"/>
</dbReference>
<dbReference type="SUPFAM" id="SSF54495">
    <property type="entry name" value="UBC-like"/>
    <property type="match status" value="1"/>
</dbReference>
<evidence type="ECO:0000256" key="3">
    <source>
        <dbReference type="PROSITE-ProRule" id="PRU10133"/>
    </source>
</evidence>
<evidence type="ECO:0000313" key="6">
    <source>
        <dbReference type="EMBL" id="SCZ97728.1"/>
    </source>
</evidence>
<name>A0A2X0KZ00_9BASI</name>
<feature type="active site" description="Glycyl thioester intermediate" evidence="3">
    <location>
        <position position="141"/>
    </location>
</feature>
<dbReference type="InterPro" id="IPR016135">
    <property type="entry name" value="UBQ-conjugating_enzyme/RWD"/>
</dbReference>
<dbReference type="PROSITE" id="PS50127">
    <property type="entry name" value="UBC_2"/>
    <property type="match status" value="1"/>
</dbReference>
<dbReference type="EMBL" id="FMWP01000093">
    <property type="protein sequence ID" value="SCZ97728.1"/>
    <property type="molecule type" value="Genomic_DNA"/>
</dbReference>
<dbReference type="InterPro" id="IPR050113">
    <property type="entry name" value="Ub_conjugating_enzyme"/>
</dbReference>
<evidence type="ECO:0000256" key="4">
    <source>
        <dbReference type="RuleBase" id="RU362109"/>
    </source>
</evidence>
<reference evidence="7" key="1">
    <citation type="submission" date="2016-10" db="EMBL/GenBank/DDBJ databases">
        <authorList>
            <person name="Jeantristanb JTB J.-T."/>
            <person name="Ricardo R."/>
        </authorList>
    </citation>
    <scope>NUCLEOTIDE SEQUENCE [LARGE SCALE GENOMIC DNA]</scope>
</reference>
<keyword evidence="2 4" id="KW-0833">Ubl conjugation pathway</keyword>
<proteinExistence type="inferred from homology"/>
<dbReference type="InterPro" id="IPR023313">
    <property type="entry name" value="UBQ-conjugating_AS"/>
</dbReference>
<keyword evidence="4" id="KW-0547">Nucleotide-binding</keyword>
<keyword evidence="7" id="KW-1185">Reference proteome</keyword>
<dbReference type="AlphaFoldDB" id="A0A2X0KZ00"/>
<protein>
    <submittedName>
        <fullName evidence="6">BZ3500_MvSof-1268-A1-R1_Chr4-3g07410 protein</fullName>
    </submittedName>
</protein>
<accession>A0A2X0KZ00</accession>
<organism evidence="6 7">
    <name type="scientific">Microbotryum saponariae</name>
    <dbReference type="NCBI Taxonomy" id="289078"/>
    <lineage>
        <taxon>Eukaryota</taxon>
        <taxon>Fungi</taxon>
        <taxon>Dikarya</taxon>
        <taxon>Basidiomycota</taxon>
        <taxon>Pucciniomycotina</taxon>
        <taxon>Microbotryomycetes</taxon>
        <taxon>Microbotryales</taxon>
        <taxon>Microbotryaceae</taxon>
        <taxon>Microbotryum</taxon>
    </lineage>
</organism>
<dbReference type="PANTHER" id="PTHR24067">
    <property type="entry name" value="UBIQUITIN-CONJUGATING ENZYME E2"/>
    <property type="match status" value="1"/>
</dbReference>